<feature type="compositionally biased region" description="Low complexity" evidence="1">
    <location>
        <begin position="72"/>
        <end position="84"/>
    </location>
</feature>
<keyword evidence="2" id="KW-0732">Signal</keyword>
<dbReference type="RefSeq" id="WP_189569784.1">
    <property type="nucleotide sequence ID" value="NZ_BMXI01000007.1"/>
</dbReference>
<name>A0A918WK06_9BACT</name>
<feature type="compositionally biased region" description="Low complexity" evidence="1">
    <location>
        <begin position="54"/>
        <end position="65"/>
    </location>
</feature>
<reference evidence="4" key="1">
    <citation type="journal article" date="2014" name="Int. J. Syst. Evol. Microbiol.">
        <title>Complete genome sequence of Corynebacterium casei LMG S-19264T (=DSM 44701T), isolated from a smear-ripened cheese.</title>
        <authorList>
            <consortium name="US DOE Joint Genome Institute (JGI-PGF)"/>
            <person name="Walter F."/>
            <person name="Albersmeier A."/>
            <person name="Kalinowski J."/>
            <person name="Ruckert C."/>
        </authorList>
    </citation>
    <scope>NUCLEOTIDE SEQUENCE</scope>
    <source>
        <strain evidence="4">KCTC 12988</strain>
    </source>
</reference>
<evidence type="ECO:0000256" key="2">
    <source>
        <dbReference type="SAM" id="SignalP"/>
    </source>
</evidence>
<dbReference type="Proteomes" id="UP000644507">
    <property type="component" value="Unassembled WGS sequence"/>
</dbReference>
<evidence type="ECO:0000256" key="1">
    <source>
        <dbReference type="SAM" id="MobiDB-lite"/>
    </source>
</evidence>
<proteinExistence type="predicted"/>
<keyword evidence="5" id="KW-1185">Reference proteome</keyword>
<organism evidence="4 5">
    <name type="scientific">Roseibacillus persicicus</name>
    <dbReference type="NCBI Taxonomy" id="454148"/>
    <lineage>
        <taxon>Bacteria</taxon>
        <taxon>Pseudomonadati</taxon>
        <taxon>Verrucomicrobiota</taxon>
        <taxon>Verrucomicrobiia</taxon>
        <taxon>Verrucomicrobiales</taxon>
        <taxon>Verrucomicrobiaceae</taxon>
        <taxon>Roseibacillus</taxon>
    </lineage>
</organism>
<gene>
    <name evidence="4" type="ORF">GCM10007100_19850</name>
</gene>
<comment type="caution">
    <text evidence="4">The sequence shown here is derived from an EMBL/GenBank/DDBJ whole genome shotgun (WGS) entry which is preliminary data.</text>
</comment>
<dbReference type="Pfam" id="PF07589">
    <property type="entry name" value="PEP-CTERM"/>
    <property type="match status" value="1"/>
</dbReference>
<feature type="region of interest" description="Disordered" evidence="1">
    <location>
        <begin position="155"/>
        <end position="176"/>
    </location>
</feature>
<dbReference type="NCBIfam" id="TIGR02595">
    <property type="entry name" value="PEP_CTERM"/>
    <property type="match status" value="1"/>
</dbReference>
<dbReference type="EMBL" id="BMXI01000007">
    <property type="protein sequence ID" value="GHC53387.1"/>
    <property type="molecule type" value="Genomic_DNA"/>
</dbReference>
<feature type="region of interest" description="Disordered" evidence="1">
    <location>
        <begin position="54"/>
        <end position="84"/>
    </location>
</feature>
<reference evidence="4" key="2">
    <citation type="submission" date="2020-09" db="EMBL/GenBank/DDBJ databases">
        <authorList>
            <person name="Sun Q."/>
            <person name="Kim S."/>
        </authorList>
    </citation>
    <scope>NUCLEOTIDE SEQUENCE</scope>
    <source>
        <strain evidence="4">KCTC 12988</strain>
    </source>
</reference>
<feature type="signal peptide" evidence="2">
    <location>
        <begin position="1"/>
        <end position="23"/>
    </location>
</feature>
<feature type="chain" id="PRO_5037748324" description="Ice-binding protein C-terminal domain-containing protein" evidence="2">
    <location>
        <begin position="24"/>
        <end position="258"/>
    </location>
</feature>
<protein>
    <recommendedName>
        <fullName evidence="3">Ice-binding protein C-terminal domain-containing protein</fullName>
    </recommendedName>
</protein>
<evidence type="ECO:0000313" key="4">
    <source>
        <dbReference type="EMBL" id="GHC53387.1"/>
    </source>
</evidence>
<feature type="compositionally biased region" description="Polar residues" evidence="1">
    <location>
        <begin position="155"/>
        <end position="170"/>
    </location>
</feature>
<accession>A0A918WK06</accession>
<sequence length="258" mass="25950">MKKTKFIPGLAACFAATSLSSPAAVLIAGIDTWASTTAPTPTAAAGITATATASATGGDWSNSDGTGRGSSDDGTWGTTGLGTPSSTVSDVGSANFTLTNAKTDGQITITIVNGSGLDIDLDSFHFDALAFRPKAARTYAVNVLAGSDITVGTVASSEGNPQNDNSTNDITHLGGSLSGHNQHDDLDIDLTGLADSILEAGGTAIFQLAFSNGVGDSSGGHHLFLDNVAVSGDFIPIPEPSSIALLGLSGLALLRRRR</sequence>
<evidence type="ECO:0000259" key="3">
    <source>
        <dbReference type="Pfam" id="PF07589"/>
    </source>
</evidence>
<feature type="domain" description="Ice-binding protein C-terminal" evidence="3">
    <location>
        <begin position="236"/>
        <end position="258"/>
    </location>
</feature>
<dbReference type="AlphaFoldDB" id="A0A918WK06"/>
<dbReference type="InterPro" id="IPR013424">
    <property type="entry name" value="Ice-binding_C"/>
</dbReference>
<evidence type="ECO:0000313" key="5">
    <source>
        <dbReference type="Proteomes" id="UP000644507"/>
    </source>
</evidence>